<organism evidence="3 4">
    <name type="scientific">Desulfosporosinus youngiae DSM 17734</name>
    <dbReference type="NCBI Taxonomy" id="768710"/>
    <lineage>
        <taxon>Bacteria</taxon>
        <taxon>Bacillati</taxon>
        <taxon>Bacillota</taxon>
        <taxon>Clostridia</taxon>
        <taxon>Eubacteriales</taxon>
        <taxon>Desulfitobacteriaceae</taxon>
        <taxon>Desulfosporosinus</taxon>
    </lineage>
</organism>
<feature type="transmembrane region" description="Helical" evidence="1">
    <location>
        <begin position="12"/>
        <end position="31"/>
    </location>
</feature>
<reference evidence="3 4" key="1">
    <citation type="submission" date="2011-11" db="EMBL/GenBank/DDBJ databases">
        <title>The Noncontiguous Finished genome of Desulfosporosinus youngiae DSM 17734.</title>
        <authorList>
            <consortium name="US DOE Joint Genome Institute (JGI-PGF)"/>
            <person name="Lucas S."/>
            <person name="Han J."/>
            <person name="Lapidus A."/>
            <person name="Cheng J.-F."/>
            <person name="Goodwin L."/>
            <person name="Pitluck S."/>
            <person name="Peters L."/>
            <person name="Ovchinnikova G."/>
            <person name="Lu M."/>
            <person name="Land M.L."/>
            <person name="Hauser L."/>
            <person name="Pester M."/>
            <person name="Spring S."/>
            <person name="Ollivier B."/>
            <person name="Rattei T."/>
            <person name="Klenk H.-P."/>
            <person name="Wagner M."/>
            <person name="Loy A."/>
            <person name="Woyke T.J."/>
        </authorList>
    </citation>
    <scope>NUCLEOTIDE SEQUENCE [LARGE SCALE GENOMIC DNA]</scope>
    <source>
        <strain evidence="3 4">DSM 17734</strain>
    </source>
</reference>
<dbReference type="eggNOG" id="COG4767">
    <property type="taxonomic scope" value="Bacteria"/>
</dbReference>
<evidence type="ECO:0000256" key="1">
    <source>
        <dbReference type="SAM" id="Phobius"/>
    </source>
</evidence>
<keyword evidence="4" id="KW-1185">Reference proteome</keyword>
<dbReference type="STRING" id="768710.DesyoDRAFT_1996"/>
<evidence type="ECO:0000313" key="4">
    <source>
        <dbReference type="Proteomes" id="UP000005104"/>
    </source>
</evidence>
<dbReference type="AlphaFoldDB" id="H5Y3J0"/>
<feature type="transmembrane region" description="Helical" evidence="1">
    <location>
        <begin position="128"/>
        <end position="150"/>
    </location>
</feature>
<feature type="transmembrane region" description="Helical" evidence="1">
    <location>
        <begin position="68"/>
        <end position="91"/>
    </location>
</feature>
<keyword evidence="1" id="KW-1133">Transmembrane helix</keyword>
<dbReference type="EMBL" id="CM001441">
    <property type="protein sequence ID" value="EHQ89099.1"/>
    <property type="molecule type" value="Genomic_DNA"/>
</dbReference>
<dbReference type="OrthoDB" id="9805025at2"/>
<name>H5Y3J0_9FIRM</name>
<sequence>MPSGLNKLVRTSAGVLFLIYFAYLLYRLFFFAYSQYFRFSGDVLSFNLIPFKTITAYLSWIGDENIDVWFFNLFGNVLAFMPMGFLLPLVFKKLKSPGAIVLAVLITSSVLEIIQLVAKLGIADIDDVILNTLGGFLGYLALIIVLRLLAKAVRLEKG</sequence>
<gene>
    <name evidence="3" type="ORF">DesyoDRAFT_1996</name>
</gene>
<dbReference type="InterPro" id="IPR053150">
    <property type="entry name" value="Teicoplanin_resist-assoc"/>
</dbReference>
<keyword evidence="1" id="KW-0472">Membrane</keyword>
<dbReference type="RefSeq" id="WP_007782377.1">
    <property type="nucleotide sequence ID" value="NZ_CM001441.1"/>
</dbReference>
<dbReference type="Proteomes" id="UP000005104">
    <property type="component" value="Chromosome"/>
</dbReference>
<dbReference type="HOGENOM" id="CLU_077618_5_2_9"/>
<evidence type="ECO:0000259" key="2">
    <source>
        <dbReference type="Pfam" id="PF04892"/>
    </source>
</evidence>
<dbReference type="Pfam" id="PF04892">
    <property type="entry name" value="VanZ"/>
    <property type="match status" value="1"/>
</dbReference>
<evidence type="ECO:0000313" key="3">
    <source>
        <dbReference type="EMBL" id="EHQ89099.1"/>
    </source>
</evidence>
<dbReference type="PANTHER" id="PTHR36834">
    <property type="entry name" value="MEMBRANE PROTEIN-RELATED"/>
    <property type="match status" value="1"/>
</dbReference>
<dbReference type="InterPro" id="IPR006976">
    <property type="entry name" value="VanZ-like"/>
</dbReference>
<keyword evidence="1" id="KW-0812">Transmembrane</keyword>
<feature type="transmembrane region" description="Helical" evidence="1">
    <location>
        <begin position="98"/>
        <end position="122"/>
    </location>
</feature>
<dbReference type="PANTHER" id="PTHR36834:SF1">
    <property type="entry name" value="INTEGRAL MEMBRANE PROTEIN"/>
    <property type="match status" value="1"/>
</dbReference>
<feature type="domain" description="VanZ-like" evidence="2">
    <location>
        <begin position="17"/>
        <end position="144"/>
    </location>
</feature>
<protein>
    <submittedName>
        <fullName evidence="3">Glycopeptide antibiotics resistance protein</fullName>
    </submittedName>
</protein>
<proteinExistence type="predicted"/>
<accession>H5Y3J0</accession>